<evidence type="ECO:0000313" key="2">
    <source>
        <dbReference type="Proteomes" id="UP000287416"/>
    </source>
</evidence>
<dbReference type="EMBL" id="MK278860">
    <property type="protein sequence ID" value="AZU98774.1"/>
    <property type="molecule type" value="Genomic_DNA"/>
</dbReference>
<reference evidence="1 2" key="1">
    <citation type="submission" date="2018-12" db="EMBL/GenBank/DDBJ databases">
        <title>Successful treatment of antibiotic resistant microbial bone infection with bacteriophages.</title>
        <authorList>
            <person name="Nir-Paz R."/>
            <person name="Gelman D."/>
            <person name="Khouri A."/>
            <person name="Sisson B.M."/>
            <person name="Fackler J."/>
            <person name="Oren S.A."/>
            <person name="Khalifa L."/>
            <person name="Rimon A."/>
            <person name="Glazer S.C."/>
            <person name="Moses A.E."/>
            <person name="Yoram W."/>
            <person name="Schooley R.T."/>
            <person name="Hazan R."/>
        </authorList>
    </citation>
    <scope>NUCLEOTIDE SEQUENCE [LARGE SCALE GENOMIC DNA]</scope>
</reference>
<proteinExistence type="predicted"/>
<protein>
    <submittedName>
        <fullName evidence="1">Uncharacterized protein</fullName>
    </submittedName>
</protein>
<keyword evidence="2" id="KW-1185">Reference proteome</keyword>
<dbReference type="RefSeq" id="YP_009882121.1">
    <property type="nucleotide sequence ID" value="NC_049445.1"/>
</dbReference>
<sequence>MAKQKTAQVEIQTSKTGKLRDPQGLMKLALKLGQIRSRRIAGEAK</sequence>
<dbReference type="GeneID" id="55811417"/>
<evidence type="ECO:0000313" key="1">
    <source>
        <dbReference type="EMBL" id="AZU98774.1"/>
    </source>
</evidence>
<dbReference type="KEGG" id="vg:55811417"/>
<dbReference type="Proteomes" id="UP000287416">
    <property type="component" value="Segment"/>
</dbReference>
<organism evidence="1 2">
    <name type="scientific">Acinetobacter phage AbTZA1</name>
    <dbReference type="NCBI Taxonomy" id="2500827"/>
    <lineage>
        <taxon>Viruses</taxon>
        <taxon>Duplodnaviria</taxon>
        <taxon>Heunggongvirae</taxon>
        <taxon>Uroviricota</taxon>
        <taxon>Caudoviricetes</taxon>
        <taxon>Pantevenvirales</taxon>
        <taxon>Straboviridae</taxon>
        <taxon>Twarogvirinae</taxon>
        <taxon>Hadassahvirus</taxon>
        <taxon>Hadassahvirus azbtza1</taxon>
    </lineage>
</organism>
<accession>A0A3T0IH90</accession>
<name>A0A3T0IH90_9CAUD</name>